<evidence type="ECO:0000313" key="20">
    <source>
        <dbReference type="Proteomes" id="UP000026962"/>
    </source>
</evidence>
<keyword evidence="6 17" id="KW-0732">Signal</keyword>
<evidence type="ECO:0000256" key="15">
    <source>
        <dbReference type="PROSITE-ProRule" id="PRU10141"/>
    </source>
</evidence>
<dbReference type="SMART" id="SM00220">
    <property type="entry name" value="S_TKc"/>
    <property type="match status" value="1"/>
</dbReference>
<keyword evidence="12 16" id="KW-0472">Membrane</keyword>
<evidence type="ECO:0000256" key="14">
    <source>
        <dbReference type="ARBA" id="ARBA00023180"/>
    </source>
</evidence>
<dbReference type="InterPro" id="IPR045274">
    <property type="entry name" value="WAK-like"/>
</dbReference>
<dbReference type="InterPro" id="IPR025287">
    <property type="entry name" value="WAK_GUB"/>
</dbReference>
<dbReference type="PROSITE" id="PS00107">
    <property type="entry name" value="PROTEIN_KINASE_ATP"/>
    <property type="match status" value="1"/>
</dbReference>
<dbReference type="InterPro" id="IPR002049">
    <property type="entry name" value="LE_dom"/>
</dbReference>
<evidence type="ECO:0000256" key="1">
    <source>
        <dbReference type="ARBA" id="ARBA00004479"/>
    </source>
</evidence>
<dbReference type="InterPro" id="IPR009030">
    <property type="entry name" value="Growth_fac_rcpt_cys_sf"/>
</dbReference>
<dbReference type="InterPro" id="IPR000152">
    <property type="entry name" value="EGF-type_Asp/Asn_hydroxyl_site"/>
</dbReference>
<reference evidence="19" key="1">
    <citation type="submission" date="2015-04" db="UniProtKB">
        <authorList>
            <consortium name="EnsemblPlants"/>
        </authorList>
    </citation>
    <scope>IDENTIFICATION</scope>
</reference>
<comment type="subcellular location">
    <subcellularLocation>
        <location evidence="1">Membrane</location>
        <topology evidence="1">Single-pass type I membrane protein</topology>
    </subcellularLocation>
</comment>
<dbReference type="SUPFAM" id="SSF56112">
    <property type="entry name" value="Protein kinase-like (PK-like)"/>
    <property type="match status" value="1"/>
</dbReference>
<dbReference type="GO" id="GO:0030247">
    <property type="term" value="F:polysaccharide binding"/>
    <property type="evidence" value="ECO:0007669"/>
    <property type="project" value="InterPro"/>
</dbReference>
<reference evidence="19" key="2">
    <citation type="submission" date="2018-05" db="EMBL/GenBank/DDBJ databases">
        <title>OpunRS2 (Oryza punctata Reference Sequence Version 2).</title>
        <authorList>
            <person name="Zhang J."/>
            <person name="Kudrna D."/>
            <person name="Lee S."/>
            <person name="Talag J."/>
            <person name="Welchert J."/>
            <person name="Wing R.A."/>
        </authorList>
    </citation>
    <scope>NUCLEOTIDE SEQUENCE [LARGE SCALE GENOMIC DNA]</scope>
</reference>
<dbReference type="AlphaFoldDB" id="A0A0E0M2M5"/>
<keyword evidence="11 16" id="KW-1133">Transmembrane helix</keyword>
<dbReference type="GO" id="GO:0005886">
    <property type="term" value="C:plasma membrane"/>
    <property type="evidence" value="ECO:0007669"/>
    <property type="project" value="TreeGrafter"/>
</dbReference>
<dbReference type="InterPro" id="IPR000719">
    <property type="entry name" value="Prot_kinase_dom"/>
</dbReference>
<dbReference type="PANTHER" id="PTHR27005">
    <property type="entry name" value="WALL-ASSOCIATED RECEPTOR KINASE-LIKE 21"/>
    <property type="match status" value="1"/>
</dbReference>
<protein>
    <recommendedName>
        <fullName evidence="18">Protein kinase domain-containing protein</fullName>
    </recommendedName>
</protein>
<dbReference type="CDD" id="cd14066">
    <property type="entry name" value="STKc_IRAK"/>
    <property type="match status" value="1"/>
</dbReference>
<evidence type="ECO:0000256" key="10">
    <source>
        <dbReference type="ARBA" id="ARBA00022840"/>
    </source>
</evidence>
<dbReference type="GO" id="GO:0004674">
    <property type="term" value="F:protein serine/threonine kinase activity"/>
    <property type="evidence" value="ECO:0007669"/>
    <property type="project" value="UniProtKB-KW"/>
</dbReference>
<dbReference type="Pfam" id="PF00069">
    <property type="entry name" value="Pkinase"/>
    <property type="match status" value="1"/>
</dbReference>
<dbReference type="FunFam" id="2.10.25.10:FF:000355">
    <property type="entry name" value="Wall-associated receptor kinase 3"/>
    <property type="match status" value="1"/>
</dbReference>
<dbReference type="Gene3D" id="3.30.200.20">
    <property type="entry name" value="Phosphorylase Kinase, domain 1"/>
    <property type="match status" value="1"/>
</dbReference>
<proteinExistence type="predicted"/>
<keyword evidence="2" id="KW-0723">Serine/threonine-protein kinase</keyword>
<dbReference type="InterPro" id="IPR011009">
    <property type="entry name" value="Kinase-like_dom_sf"/>
</dbReference>
<dbReference type="OMA" id="AACTTIC"/>
<sequence length="739" mass="78874">MAPSPVILVMAVLFLQAATMAATALTVSLPGCPSSCGSMVIPYPFGVGAGCHLAGFAVTCNRSYHPPKLFLGDADASEPAEVLEISLLNSTVIVSSAVRYDASKGEGAWGRGLAGAFCLRERRNRLVVMGCNLQAVLLDGDIGRDIAAACTTICGATRPAAADGELADSCAGVGCCQASIYLGLTTYGVRLSPFDTSTGPPTTTSSAASSDQSALVFVADNEWFGGNTSKLGSAVATRPGGGADMPAAPAVLDWAIGKSGCPPHGSDDTACRSSNSYCRNSTRGYSCQCDNGYQGNPYVANGCQDIDECALPEEYPCYGECTNKPGSFSCMCPGGTHGDAMNEGGCEPTTLLVAIGGTIGLGIPFLFVIGMAMTNMIKARRAKKLRAVFFKQNRGLLLQQLVDKVIAERMVFTLEELEKATNRFDEMRKLGSGGHGTVYKGTLPDRRVVAIKKSNITVRKEIDDFINEVVILSQINHRNVVGLLGCCLETQVPLLVYEFISNGTLSDHLHVEGPTSLSWKNRVRIALEAASALAYLHSSASVSIIHRDVKSTNILLDGRLTAKVSDFGASRGIPVDQGGVTTVIQGTFGYLDPEYYQTSRLTDKSDVYSFGVILVEMLTRKKPTVFESSDNISLIALFNLLMVQDNIYEILDPQVISEGMENVKEVATLASACLRLKGGERPTMRQVKIRLERLLGSNCDILQGLSAELHCPPTQLSNTNSSKLYIMERDFLLSASFPR</sequence>
<name>A0A0E0M2M5_ORYPU</name>
<keyword evidence="14" id="KW-0325">Glycoprotein</keyword>
<dbReference type="Gene3D" id="1.10.510.10">
    <property type="entry name" value="Transferase(Phosphotransferase) domain 1"/>
    <property type="match status" value="1"/>
</dbReference>
<dbReference type="SUPFAM" id="SSF57184">
    <property type="entry name" value="Growth factor receptor domain"/>
    <property type="match status" value="1"/>
</dbReference>
<dbReference type="GO" id="GO:0005509">
    <property type="term" value="F:calcium ion binding"/>
    <property type="evidence" value="ECO:0007669"/>
    <property type="project" value="InterPro"/>
</dbReference>
<evidence type="ECO:0000256" key="6">
    <source>
        <dbReference type="ARBA" id="ARBA00022729"/>
    </source>
</evidence>
<dbReference type="CDD" id="cd00054">
    <property type="entry name" value="EGF_CA"/>
    <property type="match status" value="1"/>
</dbReference>
<keyword evidence="13" id="KW-1015">Disulfide bond</keyword>
<dbReference type="GO" id="GO:0005524">
    <property type="term" value="F:ATP binding"/>
    <property type="evidence" value="ECO:0007669"/>
    <property type="project" value="UniProtKB-UniRule"/>
</dbReference>
<organism evidence="19">
    <name type="scientific">Oryza punctata</name>
    <name type="common">Red rice</name>
    <dbReference type="NCBI Taxonomy" id="4537"/>
    <lineage>
        <taxon>Eukaryota</taxon>
        <taxon>Viridiplantae</taxon>
        <taxon>Streptophyta</taxon>
        <taxon>Embryophyta</taxon>
        <taxon>Tracheophyta</taxon>
        <taxon>Spermatophyta</taxon>
        <taxon>Magnoliopsida</taxon>
        <taxon>Liliopsida</taxon>
        <taxon>Poales</taxon>
        <taxon>Poaceae</taxon>
        <taxon>BOP clade</taxon>
        <taxon>Oryzoideae</taxon>
        <taxon>Oryzeae</taxon>
        <taxon>Oryzinae</taxon>
        <taxon>Oryza</taxon>
    </lineage>
</organism>
<evidence type="ECO:0000256" key="12">
    <source>
        <dbReference type="ARBA" id="ARBA00023136"/>
    </source>
</evidence>
<dbReference type="InterPro" id="IPR017441">
    <property type="entry name" value="Protein_kinase_ATP_BS"/>
</dbReference>
<dbReference type="Proteomes" id="UP000026962">
    <property type="component" value="Chromosome 9"/>
</dbReference>
<dbReference type="InterPro" id="IPR018097">
    <property type="entry name" value="EGF_Ca-bd_CS"/>
</dbReference>
<keyword evidence="3" id="KW-0245">EGF-like domain</keyword>
<keyword evidence="10 15" id="KW-0067">ATP-binding</keyword>
<evidence type="ECO:0000256" key="3">
    <source>
        <dbReference type="ARBA" id="ARBA00022536"/>
    </source>
</evidence>
<evidence type="ECO:0000313" key="19">
    <source>
        <dbReference type="EnsemblPlants" id="OPUNC09G12790.1"/>
    </source>
</evidence>
<keyword evidence="8 15" id="KW-0547">Nucleotide-binding</keyword>
<dbReference type="InterPro" id="IPR000742">
    <property type="entry name" value="EGF"/>
</dbReference>
<dbReference type="HOGENOM" id="CLU_000288_43_5_1"/>
<dbReference type="PROSITE" id="PS00108">
    <property type="entry name" value="PROTEIN_KINASE_ST"/>
    <property type="match status" value="1"/>
</dbReference>
<accession>A0A0E0M2M5</accession>
<evidence type="ECO:0000256" key="16">
    <source>
        <dbReference type="SAM" id="Phobius"/>
    </source>
</evidence>
<feature type="signal peptide" evidence="17">
    <location>
        <begin position="1"/>
        <end position="24"/>
    </location>
</feature>
<dbReference type="CDD" id="cd00055">
    <property type="entry name" value="EGF_Lam"/>
    <property type="match status" value="1"/>
</dbReference>
<dbReference type="eggNOG" id="ENOG502RMXX">
    <property type="taxonomic scope" value="Eukaryota"/>
</dbReference>
<dbReference type="EnsemblPlants" id="OPUNC09G12790.1">
    <property type="protein sequence ID" value="OPUNC09G12790.1"/>
    <property type="gene ID" value="OPUNC09G12790"/>
</dbReference>
<evidence type="ECO:0000256" key="5">
    <source>
        <dbReference type="ARBA" id="ARBA00022692"/>
    </source>
</evidence>
<feature type="domain" description="Protein kinase" evidence="18">
    <location>
        <begin position="424"/>
        <end position="695"/>
    </location>
</feature>
<evidence type="ECO:0000256" key="13">
    <source>
        <dbReference type="ARBA" id="ARBA00023157"/>
    </source>
</evidence>
<dbReference type="InterPro" id="IPR049883">
    <property type="entry name" value="NOTCH1_EGF-like"/>
</dbReference>
<evidence type="ECO:0000256" key="11">
    <source>
        <dbReference type="ARBA" id="ARBA00022989"/>
    </source>
</evidence>
<dbReference type="InterPro" id="IPR001881">
    <property type="entry name" value="EGF-like_Ca-bd_dom"/>
</dbReference>
<dbReference type="GO" id="GO:0007166">
    <property type="term" value="P:cell surface receptor signaling pathway"/>
    <property type="evidence" value="ECO:0007669"/>
    <property type="project" value="InterPro"/>
</dbReference>
<dbReference type="STRING" id="4537.A0A0E0M2M5"/>
<feature type="transmembrane region" description="Helical" evidence="16">
    <location>
        <begin position="351"/>
        <end position="374"/>
    </location>
</feature>
<dbReference type="Pfam" id="PF07645">
    <property type="entry name" value="EGF_CA"/>
    <property type="match status" value="1"/>
</dbReference>
<keyword evidence="9" id="KW-0418">Kinase</keyword>
<evidence type="ECO:0000256" key="7">
    <source>
        <dbReference type="ARBA" id="ARBA00022737"/>
    </source>
</evidence>
<dbReference type="SMART" id="SM00179">
    <property type="entry name" value="EGF_CA"/>
    <property type="match status" value="1"/>
</dbReference>
<dbReference type="Gene3D" id="2.10.25.10">
    <property type="entry name" value="Laminin"/>
    <property type="match status" value="2"/>
</dbReference>
<evidence type="ECO:0000256" key="2">
    <source>
        <dbReference type="ARBA" id="ARBA00022527"/>
    </source>
</evidence>
<evidence type="ECO:0000256" key="9">
    <source>
        <dbReference type="ARBA" id="ARBA00022777"/>
    </source>
</evidence>
<evidence type="ECO:0000256" key="17">
    <source>
        <dbReference type="SAM" id="SignalP"/>
    </source>
</evidence>
<dbReference type="FunFam" id="3.30.200.20:FF:000043">
    <property type="entry name" value="Wall-associated receptor kinase 2"/>
    <property type="match status" value="1"/>
</dbReference>
<keyword evidence="5 16" id="KW-0812">Transmembrane</keyword>
<dbReference type="PROSITE" id="PS01187">
    <property type="entry name" value="EGF_CA"/>
    <property type="match status" value="1"/>
</dbReference>
<keyword evidence="7" id="KW-0677">Repeat</keyword>
<dbReference type="PROSITE" id="PS00010">
    <property type="entry name" value="ASX_HYDROXYL"/>
    <property type="match status" value="1"/>
</dbReference>
<evidence type="ECO:0000259" key="18">
    <source>
        <dbReference type="PROSITE" id="PS50011"/>
    </source>
</evidence>
<dbReference type="FunFam" id="1.10.510.10:FF:000084">
    <property type="entry name" value="Wall-associated receptor kinase 2"/>
    <property type="match status" value="1"/>
</dbReference>
<dbReference type="PANTHER" id="PTHR27005:SF493">
    <property type="entry name" value="OS09G0482640 PROTEIN"/>
    <property type="match status" value="1"/>
</dbReference>
<keyword evidence="20" id="KW-1185">Reference proteome</keyword>
<dbReference type="Gramene" id="OPUNC09G12790.1">
    <property type="protein sequence ID" value="OPUNC09G12790.1"/>
    <property type="gene ID" value="OPUNC09G12790"/>
</dbReference>
<dbReference type="Pfam" id="PF13947">
    <property type="entry name" value="GUB_WAK_bind"/>
    <property type="match status" value="1"/>
</dbReference>
<keyword evidence="4" id="KW-0808">Transferase</keyword>
<evidence type="ECO:0000256" key="8">
    <source>
        <dbReference type="ARBA" id="ARBA00022741"/>
    </source>
</evidence>
<feature type="chain" id="PRO_5002367228" description="Protein kinase domain-containing protein" evidence="17">
    <location>
        <begin position="25"/>
        <end position="739"/>
    </location>
</feature>
<dbReference type="SMART" id="SM00181">
    <property type="entry name" value="EGF"/>
    <property type="match status" value="2"/>
</dbReference>
<evidence type="ECO:0000256" key="4">
    <source>
        <dbReference type="ARBA" id="ARBA00022679"/>
    </source>
</evidence>
<feature type="binding site" evidence="15">
    <location>
        <position position="460"/>
    </location>
    <ligand>
        <name>ATP</name>
        <dbReference type="ChEBI" id="CHEBI:30616"/>
    </ligand>
</feature>
<dbReference type="PROSITE" id="PS50011">
    <property type="entry name" value="PROTEIN_KINASE_DOM"/>
    <property type="match status" value="1"/>
</dbReference>
<dbReference type="InterPro" id="IPR008271">
    <property type="entry name" value="Ser/Thr_kinase_AS"/>
</dbReference>